<evidence type="ECO:0000256" key="10">
    <source>
        <dbReference type="SAM" id="Coils"/>
    </source>
</evidence>
<dbReference type="Gene3D" id="1.10.287.950">
    <property type="entry name" value="Methyl-accepting chemotaxis protein"/>
    <property type="match status" value="1"/>
</dbReference>
<feature type="domain" description="HAMP" evidence="14">
    <location>
        <begin position="363"/>
        <end position="415"/>
    </location>
</feature>
<dbReference type="SUPFAM" id="SSF58104">
    <property type="entry name" value="Methyl-accepting chemotaxis protein (MCP) signaling domain"/>
    <property type="match status" value="1"/>
</dbReference>
<evidence type="ECO:0000259" key="13">
    <source>
        <dbReference type="PROSITE" id="PS50111"/>
    </source>
</evidence>
<feature type="region of interest" description="Disordered" evidence="11">
    <location>
        <begin position="1"/>
        <end position="26"/>
    </location>
</feature>
<evidence type="ECO:0000313" key="15">
    <source>
        <dbReference type="EMBL" id="EEC57629.1"/>
    </source>
</evidence>
<dbReference type="Gene3D" id="3.30.450.20">
    <property type="entry name" value="PAS domain"/>
    <property type="match status" value="1"/>
</dbReference>
<keyword evidence="16" id="KW-1185">Reference proteome</keyword>
<name>B7AST3_9FIRM</name>
<evidence type="ECO:0000256" key="12">
    <source>
        <dbReference type="SAM" id="Phobius"/>
    </source>
</evidence>
<gene>
    <name evidence="15" type="ORF">BACPEC_02141</name>
</gene>
<dbReference type="CDD" id="cd06225">
    <property type="entry name" value="HAMP"/>
    <property type="match status" value="1"/>
</dbReference>
<feature type="coiled-coil region" evidence="10">
    <location>
        <begin position="470"/>
        <end position="500"/>
    </location>
</feature>
<evidence type="ECO:0000256" key="3">
    <source>
        <dbReference type="ARBA" id="ARBA00022500"/>
    </source>
</evidence>
<evidence type="ECO:0000256" key="7">
    <source>
        <dbReference type="ARBA" id="ARBA00023224"/>
    </source>
</evidence>
<keyword evidence="3" id="KW-0145">Chemotaxis</keyword>
<evidence type="ECO:0000313" key="16">
    <source>
        <dbReference type="Proteomes" id="UP000003136"/>
    </source>
</evidence>
<feature type="transmembrane region" description="Helical" evidence="12">
    <location>
        <begin position="338"/>
        <end position="363"/>
    </location>
</feature>
<dbReference type="InterPro" id="IPR004089">
    <property type="entry name" value="MCPsignal_dom"/>
</dbReference>
<comment type="caution">
    <text evidence="15">The sequence shown here is derived from an EMBL/GenBank/DDBJ whole genome shotgun (WGS) entry which is preliminary data.</text>
</comment>
<dbReference type="STRING" id="483218.BACPEC_02141"/>
<organism evidence="15 16">
    <name type="scientific">[Bacteroides] pectinophilus ATCC 43243</name>
    <dbReference type="NCBI Taxonomy" id="483218"/>
    <lineage>
        <taxon>Bacteria</taxon>
        <taxon>Bacillati</taxon>
        <taxon>Bacillota</taxon>
        <taxon>Clostridia</taxon>
        <taxon>Eubacteriales</taxon>
    </lineage>
</organism>
<dbReference type="Pfam" id="PF02743">
    <property type="entry name" value="dCache_1"/>
    <property type="match status" value="1"/>
</dbReference>
<dbReference type="eggNOG" id="COG0840">
    <property type="taxonomic scope" value="Bacteria"/>
</dbReference>
<protein>
    <recommendedName>
        <fullName evidence="17">Methyl-accepting chemotaxis protein</fullName>
    </recommendedName>
</protein>
<keyword evidence="4 12" id="KW-0812">Transmembrane</keyword>
<sequence length="720" mass="77813">MNGFGIGDAGTERKMKKKNSSKGTGIKGTGIRSIRTPIRVKLVAYFLLVILISMILSAVLVDNRVTAILDDNMKLTSRQTLDEALDGFQTYLNTISIPVDLLTRKQEVKHLEDQGDFDTNVSAIQDSLVASLKVTENPVRAYYSTKSGYLLNAYLWNDPGTGKVKQTKEIKTGVNNTSKDWYTKCIGSKKRANIYATFTEPYTDTQSQTDRPAGSKIMTVSQEIKINDEVVGVVGMDIDFSTVEEYVKNISLMNTGYVLLVDGSGNIIVDNDANDAVQGSVSNLKCWSEASDDNEAVSYEEKINGKNYYVTVLQDEITGWKLVGLIQSRVENASSQKALLNTVIIAAVVGALIGTAIAIFVAFSIAKAIKKIQGATEKISKGDLTVHMDVTRNDELGELQANFNDMVEAVSALIHEVNDKFTVVLGVAENISGISSNTKETTSQVSLAIQSVAQGATEQAQSTQDANSEVDKLAASLEETKAYVENINQESEEADKLSAQGMDVVKELVEKSDKTVENAKASSQIINEMLQSIEKVNYISDAIADITEQTNLLSLNASIEAARAGEAGKGFAVVADEIRKLAEQSRTSTDEIKAIIAEIATKSGEVNDTLEESNKLQAEQSKTIDSTLQLFNKISESLGKLIKGLSKIGELNDNMADNKTTVVNSMENIANVSEQSAAAAEEVTASADQVNTTMEDVASAAEKLNNIAVELKASINKFTL</sequence>
<feature type="transmembrane region" description="Helical" evidence="12">
    <location>
        <begin position="42"/>
        <end position="61"/>
    </location>
</feature>
<dbReference type="GO" id="GO:0006935">
    <property type="term" value="P:chemotaxis"/>
    <property type="evidence" value="ECO:0007669"/>
    <property type="project" value="UniProtKB-KW"/>
</dbReference>
<evidence type="ECO:0008006" key="17">
    <source>
        <dbReference type="Google" id="ProtNLM"/>
    </source>
</evidence>
<dbReference type="Pfam" id="PF00015">
    <property type="entry name" value="MCPsignal"/>
    <property type="match status" value="1"/>
</dbReference>
<keyword evidence="6 12" id="KW-0472">Membrane</keyword>
<dbReference type="CDD" id="cd11386">
    <property type="entry name" value="MCP_signal"/>
    <property type="match status" value="1"/>
</dbReference>
<keyword evidence="2" id="KW-1003">Cell membrane</keyword>
<accession>B7AST3</accession>
<dbReference type="PANTHER" id="PTHR32089:SF112">
    <property type="entry name" value="LYSOZYME-LIKE PROTEIN-RELATED"/>
    <property type="match status" value="1"/>
</dbReference>
<dbReference type="Proteomes" id="UP000003136">
    <property type="component" value="Unassembled WGS sequence"/>
</dbReference>
<evidence type="ECO:0000256" key="8">
    <source>
        <dbReference type="ARBA" id="ARBA00029447"/>
    </source>
</evidence>
<dbReference type="InterPro" id="IPR003660">
    <property type="entry name" value="HAMP_dom"/>
</dbReference>
<dbReference type="GO" id="GO:0005886">
    <property type="term" value="C:plasma membrane"/>
    <property type="evidence" value="ECO:0007669"/>
    <property type="project" value="UniProtKB-SubCell"/>
</dbReference>
<evidence type="ECO:0000256" key="5">
    <source>
        <dbReference type="ARBA" id="ARBA00022989"/>
    </source>
</evidence>
<dbReference type="PRINTS" id="PR00260">
    <property type="entry name" value="CHEMTRNSDUCR"/>
</dbReference>
<dbReference type="PROSITE" id="PS50111">
    <property type="entry name" value="CHEMOTAXIS_TRANSDUC_2"/>
    <property type="match status" value="1"/>
</dbReference>
<dbReference type="InterPro" id="IPR004090">
    <property type="entry name" value="Chemotax_Me-accpt_rcpt"/>
</dbReference>
<keyword evidence="7 9" id="KW-0807">Transducer</keyword>
<evidence type="ECO:0000256" key="9">
    <source>
        <dbReference type="PROSITE-ProRule" id="PRU00284"/>
    </source>
</evidence>
<keyword evidence="10" id="KW-0175">Coiled coil</keyword>
<dbReference type="HOGENOM" id="CLU_000445_107_19_9"/>
<dbReference type="Pfam" id="PF00672">
    <property type="entry name" value="HAMP"/>
    <property type="match status" value="1"/>
</dbReference>
<dbReference type="EMBL" id="ABVQ01000036">
    <property type="protein sequence ID" value="EEC57629.1"/>
    <property type="molecule type" value="Genomic_DNA"/>
</dbReference>
<feature type="domain" description="Methyl-accepting transducer" evidence="13">
    <location>
        <begin position="434"/>
        <end position="691"/>
    </location>
</feature>
<dbReference type="GO" id="GO:0004888">
    <property type="term" value="F:transmembrane signaling receptor activity"/>
    <property type="evidence" value="ECO:0007669"/>
    <property type="project" value="InterPro"/>
</dbReference>
<evidence type="ECO:0000259" key="14">
    <source>
        <dbReference type="PROSITE" id="PS50885"/>
    </source>
</evidence>
<dbReference type="GO" id="GO:0007165">
    <property type="term" value="P:signal transduction"/>
    <property type="evidence" value="ECO:0007669"/>
    <property type="project" value="UniProtKB-KW"/>
</dbReference>
<comment type="subcellular location">
    <subcellularLocation>
        <location evidence="1">Cell membrane</location>
        <topology evidence="1">Multi-pass membrane protein</topology>
    </subcellularLocation>
</comment>
<dbReference type="SMART" id="SM00283">
    <property type="entry name" value="MA"/>
    <property type="match status" value="1"/>
</dbReference>
<evidence type="ECO:0000256" key="2">
    <source>
        <dbReference type="ARBA" id="ARBA00022475"/>
    </source>
</evidence>
<evidence type="ECO:0000256" key="4">
    <source>
        <dbReference type="ARBA" id="ARBA00022692"/>
    </source>
</evidence>
<evidence type="ECO:0000256" key="6">
    <source>
        <dbReference type="ARBA" id="ARBA00023136"/>
    </source>
</evidence>
<evidence type="ECO:0000256" key="11">
    <source>
        <dbReference type="SAM" id="MobiDB-lite"/>
    </source>
</evidence>
<dbReference type="PROSITE" id="PS50885">
    <property type="entry name" value="HAMP"/>
    <property type="match status" value="1"/>
</dbReference>
<dbReference type="Gene3D" id="6.10.340.10">
    <property type="match status" value="1"/>
</dbReference>
<proteinExistence type="inferred from homology"/>
<reference evidence="15 16" key="1">
    <citation type="submission" date="2008-11" db="EMBL/GenBank/DDBJ databases">
        <title>Draft genome sequence of Bacteroides pectinophilus (ATCC 43243).</title>
        <authorList>
            <person name="Sudarsanam P."/>
            <person name="Ley R."/>
            <person name="Guruge J."/>
            <person name="Turnbaugh P.J."/>
            <person name="Mahowald M."/>
            <person name="Liep D."/>
            <person name="Gordon J."/>
        </authorList>
    </citation>
    <scope>NUCLEOTIDE SEQUENCE [LARGE SCALE GENOMIC DNA]</scope>
    <source>
        <strain evidence="15 16">ATCC 43243</strain>
    </source>
</reference>
<keyword evidence="5 12" id="KW-1133">Transmembrane helix</keyword>
<dbReference type="PANTHER" id="PTHR32089">
    <property type="entry name" value="METHYL-ACCEPTING CHEMOTAXIS PROTEIN MCPB"/>
    <property type="match status" value="1"/>
</dbReference>
<evidence type="ECO:0000256" key="1">
    <source>
        <dbReference type="ARBA" id="ARBA00004651"/>
    </source>
</evidence>
<reference evidence="15 16" key="2">
    <citation type="submission" date="2008-11" db="EMBL/GenBank/DDBJ databases">
        <authorList>
            <person name="Fulton L."/>
            <person name="Clifton S."/>
            <person name="Fulton B."/>
            <person name="Xu J."/>
            <person name="Minx P."/>
            <person name="Pepin K.H."/>
            <person name="Johnson M."/>
            <person name="Bhonagiri V."/>
            <person name="Nash W.E."/>
            <person name="Mardis E.R."/>
            <person name="Wilson R.K."/>
        </authorList>
    </citation>
    <scope>NUCLEOTIDE SEQUENCE [LARGE SCALE GENOMIC DNA]</scope>
    <source>
        <strain evidence="15 16">ATCC 43243</strain>
    </source>
</reference>
<dbReference type="SMART" id="SM00304">
    <property type="entry name" value="HAMP"/>
    <property type="match status" value="1"/>
</dbReference>
<dbReference type="AlphaFoldDB" id="B7AST3"/>
<dbReference type="InterPro" id="IPR033479">
    <property type="entry name" value="dCache_1"/>
</dbReference>
<comment type="similarity">
    <text evidence="8">Belongs to the methyl-accepting chemotaxis (MCP) protein family.</text>
</comment>